<organism evidence="1 2">
    <name type="scientific">Frankia nepalensis</name>
    <dbReference type="NCBI Taxonomy" id="1836974"/>
    <lineage>
        <taxon>Bacteria</taxon>
        <taxon>Bacillati</taxon>
        <taxon>Actinomycetota</taxon>
        <taxon>Actinomycetes</taxon>
        <taxon>Frankiales</taxon>
        <taxon>Frankiaceae</taxon>
        <taxon>Frankia</taxon>
    </lineage>
</organism>
<reference evidence="1" key="1">
    <citation type="submission" date="2020-12" db="EMBL/GenBank/DDBJ databases">
        <title>Genomic characterization of non-nitrogen-fixing Frankia strains.</title>
        <authorList>
            <person name="Carlos-Shanley C."/>
            <person name="Guerra T."/>
            <person name="Hahn D."/>
        </authorList>
    </citation>
    <scope>NUCLEOTIDE SEQUENCE</scope>
    <source>
        <strain evidence="1">CN6</strain>
    </source>
</reference>
<dbReference type="Proteomes" id="UP000604475">
    <property type="component" value="Unassembled WGS sequence"/>
</dbReference>
<dbReference type="InterPro" id="IPR029045">
    <property type="entry name" value="ClpP/crotonase-like_dom_sf"/>
</dbReference>
<sequence length="84" mass="9121">MPLVEYDQGTRGVATVIVNDPATRNALSDWMLDELIGRLEQVRADDSVGVVVLGSESVAAFRAKRQSRWSGGNPTGEWSCSFPP</sequence>
<comment type="caution">
    <text evidence="1">The sequence shown here is derived from an EMBL/GenBank/DDBJ whole genome shotgun (WGS) entry which is preliminary data.</text>
</comment>
<keyword evidence="2" id="KW-1185">Reference proteome</keyword>
<name>A0A937RCM2_9ACTN</name>
<dbReference type="AlphaFoldDB" id="A0A937RCM2"/>
<dbReference type="InterPro" id="IPR001753">
    <property type="entry name" value="Enoyl-CoA_hydra/iso"/>
</dbReference>
<evidence type="ECO:0000313" key="1">
    <source>
        <dbReference type="EMBL" id="MBL7627402.1"/>
    </source>
</evidence>
<gene>
    <name evidence="1" type="ORF">I7412_09510</name>
</gene>
<dbReference type="RefSeq" id="WP_203002303.1">
    <property type="nucleotide sequence ID" value="NZ_JADWYU010000099.1"/>
</dbReference>
<dbReference type="Gene3D" id="3.90.226.10">
    <property type="entry name" value="2-enoyl-CoA Hydratase, Chain A, domain 1"/>
    <property type="match status" value="1"/>
</dbReference>
<evidence type="ECO:0008006" key="3">
    <source>
        <dbReference type="Google" id="ProtNLM"/>
    </source>
</evidence>
<proteinExistence type="predicted"/>
<accession>A0A937RCM2</accession>
<dbReference type="Pfam" id="PF00378">
    <property type="entry name" value="ECH_1"/>
    <property type="match status" value="1"/>
</dbReference>
<protein>
    <recommendedName>
        <fullName evidence="3">Enoyl-CoA hydratase</fullName>
    </recommendedName>
</protein>
<dbReference type="EMBL" id="JAEACQ010000160">
    <property type="protein sequence ID" value="MBL7627402.1"/>
    <property type="molecule type" value="Genomic_DNA"/>
</dbReference>
<dbReference type="SUPFAM" id="SSF52096">
    <property type="entry name" value="ClpP/crotonase"/>
    <property type="match status" value="1"/>
</dbReference>
<evidence type="ECO:0000313" key="2">
    <source>
        <dbReference type="Proteomes" id="UP000604475"/>
    </source>
</evidence>
<dbReference type="GO" id="GO:0003824">
    <property type="term" value="F:catalytic activity"/>
    <property type="evidence" value="ECO:0007669"/>
    <property type="project" value="UniProtKB-ARBA"/>
</dbReference>